<keyword evidence="2" id="KW-1185">Reference proteome</keyword>
<sequence length="97" mass="11046">MLPLDDCAGISPHIAMVQRDCVRLEWREPYPVLERVRPVAWTCVCRSVIYELCAGAGLGFIRRTVQGEDGHQVLESRSWPLREAQAIWTDLLAGRVR</sequence>
<gene>
    <name evidence="1" type="ORF">Plo01_54400</name>
</gene>
<organism evidence="1 2">
    <name type="scientific">Planobispora longispora</name>
    <dbReference type="NCBI Taxonomy" id="28887"/>
    <lineage>
        <taxon>Bacteria</taxon>
        <taxon>Bacillati</taxon>
        <taxon>Actinomycetota</taxon>
        <taxon>Actinomycetes</taxon>
        <taxon>Streptosporangiales</taxon>
        <taxon>Streptosporangiaceae</taxon>
        <taxon>Planobispora</taxon>
    </lineage>
</organism>
<dbReference type="Proteomes" id="UP000616724">
    <property type="component" value="Unassembled WGS sequence"/>
</dbReference>
<dbReference type="RefSeq" id="WP_203893490.1">
    <property type="nucleotide sequence ID" value="NZ_BOOH01000045.1"/>
</dbReference>
<proteinExistence type="predicted"/>
<reference evidence="1 2" key="1">
    <citation type="submission" date="2021-01" db="EMBL/GenBank/DDBJ databases">
        <title>Whole genome shotgun sequence of Planobispora longispora NBRC 13918.</title>
        <authorList>
            <person name="Komaki H."/>
            <person name="Tamura T."/>
        </authorList>
    </citation>
    <scope>NUCLEOTIDE SEQUENCE [LARGE SCALE GENOMIC DNA]</scope>
    <source>
        <strain evidence="1 2">NBRC 13918</strain>
    </source>
</reference>
<comment type="caution">
    <text evidence="1">The sequence shown here is derived from an EMBL/GenBank/DDBJ whole genome shotgun (WGS) entry which is preliminary data.</text>
</comment>
<accession>A0A8J3RRR6</accession>
<evidence type="ECO:0000313" key="1">
    <source>
        <dbReference type="EMBL" id="GIH79011.1"/>
    </source>
</evidence>
<dbReference type="EMBL" id="BOOH01000045">
    <property type="protein sequence ID" value="GIH79011.1"/>
    <property type="molecule type" value="Genomic_DNA"/>
</dbReference>
<protein>
    <submittedName>
        <fullName evidence="1">Uncharacterized protein</fullName>
    </submittedName>
</protein>
<evidence type="ECO:0000313" key="2">
    <source>
        <dbReference type="Proteomes" id="UP000616724"/>
    </source>
</evidence>
<name>A0A8J3RRR6_9ACTN</name>
<dbReference type="AlphaFoldDB" id="A0A8J3RRR6"/>